<proteinExistence type="predicted"/>
<gene>
    <name evidence="3" type="ORF">BU24DRAFT_101496</name>
</gene>
<organism evidence="3 4">
    <name type="scientific">Aaosphaeria arxii CBS 175.79</name>
    <dbReference type="NCBI Taxonomy" id="1450172"/>
    <lineage>
        <taxon>Eukaryota</taxon>
        <taxon>Fungi</taxon>
        <taxon>Dikarya</taxon>
        <taxon>Ascomycota</taxon>
        <taxon>Pezizomycotina</taxon>
        <taxon>Dothideomycetes</taxon>
        <taxon>Pleosporomycetidae</taxon>
        <taxon>Pleosporales</taxon>
        <taxon>Pleosporales incertae sedis</taxon>
        <taxon>Aaosphaeria</taxon>
    </lineage>
</organism>
<name>A0A6A5Y0A4_9PLEO</name>
<dbReference type="RefSeq" id="XP_033386995.1">
    <property type="nucleotide sequence ID" value="XM_033520699.1"/>
</dbReference>
<dbReference type="EMBL" id="ML978067">
    <property type="protein sequence ID" value="KAF2018656.1"/>
    <property type="molecule type" value="Genomic_DNA"/>
</dbReference>
<protein>
    <submittedName>
        <fullName evidence="3">Uncharacterized protein</fullName>
    </submittedName>
</protein>
<evidence type="ECO:0000313" key="3">
    <source>
        <dbReference type="EMBL" id="KAF2018656.1"/>
    </source>
</evidence>
<keyword evidence="2" id="KW-0812">Transmembrane</keyword>
<evidence type="ECO:0000313" key="4">
    <source>
        <dbReference type="Proteomes" id="UP000799778"/>
    </source>
</evidence>
<evidence type="ECO:0000256" key="1">
    <source>
        <dbReference type="SAM" id="MobiDB-lite"/>
    </source>
</evidence>
<feature type="transmembrane region" description="Helical" evidence="2">
    <location>
        <begin position="136"/>
        <end position="152"/>
    </location>
</feature>
<reference evidence="3" key="1">
    <citation type="journal article" date="2020" name="Stud. Mycol.">
        <title>101 Dothideomycetes genomes: a test case for predicting lifestyles and emergence of pathogens.</title>
        <authorList>
            <person name="Haridas S."/>
            <person name="Albert R."/>
            <person name="Binder M."/>
            <person name="Bloem J."/>
            <person name="Labutti K."/>
            <person name="Salamov A."/>
            <person name="Andreopoulos B."/>
            <person name="Baker S."/>
            <person name="Barry K."/>
            <person name="Bills G."/>
            <person name="Bluhm B."/>
            <person name="Cannon C."/>
            <person name="Castanera R."/>
            <person name="Culley D."/>
            <person name="Daum C."/>
            <person name="Ezra D."/>
            <person name="Gonzalez J."/>
            <person name="Henrissat B."/>
            <person name="Kuo A."/>
            <person name="Liang C."/>
            <person name="Lipzen A."/>
            <person name="Lutzoni F."/>
            <person name="Magnuson J."/>
            <person name="Mondo S."/>
            <person name="Nolan M."/>
            <person name="Ohm R."/>
            <person name="Pangilinan J."/>
            <person name="Park H.-J."/>
            <person name="Ramirez L."/>
            <person name="Alfaro M."/>
            <person name="Sun H."/>
            <person name="Tritt A."/>
            <person name="Yoshinaga Y."/>
            <person name="Zwiers L.-H."/>
            <person name="Turgeon B."/>
            <person name="Goodwin S."/>
            <person name="Spatafora J."/>
            <person name="Crous P."/>
            <person name="Grigoriev I."/>
        </authorList>
    </citation>
    <scope>NUCLEOTIDE SEQUENCE</scope>
    <source>
        <strain evidence="3">CBS 175.79</strain>
    </source>
</reference>
<feature type="compositionally biased region" description="Polar residues" evidence="1">
    <location>
        <begin position="41"/>
        <end position="50"/>
    </location>
</feature>
<accession>A0A6A5Y0A4</accession>
<evidence type="ECO:0000256" key="2">
    <source>
        <dbReference type="SAM" id="Phobius"/>
    </source>
</evidence>
<sequence length="153" mass="16947">MHQRRTNFPTPTYGLRSTVYGLRSTSCRYECATQQDPVWTLQSRDSNSPSFPAMSEKRPTVHGTQNVGVGVRPHTHMPFSPWLPILPTEPAVEAHYDGACGDGRHSLSRPRASGASSPRCGWSAFAIAYCRLPQTGIARFIIIIIIIAIINIR</sequence>
<feature type="region of interest" description="Disordered" evidence="1">
    <location>
        <begin position="41"/>
        <end position="61"/>
    </location>
</feature>
<keyword evidence="4" id="KW-1185">Reference proteome</keyword>
<keyword evidence="2" id="KW-1133">Transmembrane helix</keyword>
<dbReference type="AlphaFoldDB" id="A0A6A5Y0A4"/>
<dbReference type="GeneID" id="54278096"/>
<dbReference type="Proteomes" id="UP000799778">
    <property type="component" value="Unassembled WGS sequence"/>
</dbReference>
<keyword evidence="2" id="KW-0472">Membrane</keyword>